<feature type="compositionally biased region" description="Basic residues" evidence="1">
    <location>
        <begin position="15"/>
        <end position="30"/>
    </location>
</feature>
<evidence type="ECO:0000313" key="2">
    <source>
        <dbReference type="EMBL" id="MPN40430.1"/>
    </source>
</evidence>
<gene>
    <name evidence="2" type="ORF">SDC9_187967</name>
</gene>
<accession>A0A645HNM2</accession>
<reference evidence="2" key="1">
    <citation type="submission" date="2019-08" db="EMBL/GenBank/DDBJ databases">
        <authorList>
            <person name="Kucharzyk K."/>
            <person name="Murdoch R.W."/>
            <person name="Higgins S."/>
            <person name="Loffler F."/>
        </authorList>
    </citation>
    <scope>NUCLEOTIDE SEQUENCE</scope>
</reference>
<proteinExistence type="predicted"/>
<dbReference type="EMBL" id="VSSQ01096835">
    <property type="protein sequence ID" value="MPN40430.1"/>
    <property type="molecule type" value="Genomic_DNA"/>
</dbReference>
<feature type="compositionally biased region" description="Basic and acidic residues" evidence="1">
    <location>
        <begin position="31"/>
        <end position="56"/>
    </location>
</feature>
<sequence length="82" mass="9282">MADTAPGKAQDAVHRHLQHALKTAGHRFKARDHQPVDQQQHENEKENHKESHHIGQPDRLAQQLNVDGKYVDVKLQALCPPS</sequence>
<protein>
    <submittedName>
        <fullName evidence="2">Uncharacterized protein</fullName>
    </submittedName>
</protein>
<name>A0A645HNM2_9ZZZZ</name>
<comment type="caution">
    <text evidence="2">The sequence shown here is derived from an EMBL/GenBank/DDBJ whole genome shotgun (WGS) entry which is preliminary data.</text>
</comment>
<feature type="region of interest" description="Disordered" evidence="1">
    <location>
        <begin position="1"/>
        <end position="59"/>
    </location>
</feature>
<evidence type="ECO:0000256" key="1">
    <source>
        <dbReference type="SAM" id="MobiDB-lite"/>
    </source>
</evidence>
<dbReference type="AlphaFoldDB" id="A0A645HNM2"/>
<organism evidence="2">
    <name type="scientific">bioreactor metagenome</name>
    <dbReference type="NCBI Taxonomy" id="1076179"/>
    <lineage>
        <taxon>unclassified sequences</taxon>
        <taxon>metagenomes</taxon>
        <taxon>ecological metagenomes</taxon>
    </lineage>
</organism>